<dbReference type="GeneID" id="117570202"/>
<feature type="chain" id="PRO_5028130162" evidence="1">
    <location>
        <begin position="18"/>
        <end position="163"/>
    </location>
</feature>
<proteinExistence type="predicted"/>
<keyword evidence="1" id="KW-0732">Signal</keyword>
<dbReference type="Pfam" id="PF15868">
    <property type="entry name" value="MBF2"/>
    <property type="match status" value="1"/>
</dbReference>
<dbReference type="Proteomes" id="UP000515160">
    <property type="component" value="Chromosome 3"/>
</dbReference>
<sequence>MLLKSLLLLGCVALIHGAALQEQEEAAETIVNILNEEQMAKFLAENPDAIKLNREVSIQGRADYTVYKLTWTLGARKSGDTNVYNGYSDYIWFEQASNPQIIVTYPKEGTGKVVTHVSIETKQSSTSGEAYVSAGGIGQRTIQFYVRGYNTIFYAWDINIYGQ</sequence>
<dbReference type="OrthoDB" id="8192785at2759"/>
<evidence type="ECO:0000313" key="2">
    <source>
        <dbReference type="Proteomes" id="UP000515160"/>
    </source>
</evidence>
<dbReference type="InterPro" id="IPR031734">
    <property type="entry name" value="MBF2"/>
</dbReference>
<gene>
    <name evidence="3" type="primary">LOC117570202</name>
</gene>
<organism evidence="2 3">
    <name type="scientific">Drosophila albomicans</name>
    <name type="common">Fruit fly</name>
    <dbReference type="NCBI Taxonomy" id="7291"/>
    <lineage>
        <taxon>Eukaryota</taxon>
        <taxon>Metazoa</taxon>
        <taxon>Ecdysozoa</taxon>
        <taxon>Arthropoda</taxon>
        <taxon>Hexapoda</taxon>
        <taxon>Insecta</taxon>
        <taxon>Pterygota</taxon>
        <taxon>Neoptera</taxon>
        <taxon>Endopterygota</taxon>
        <taxon>Diptera</taxon>
        <taxon>Brachycera</taxon>
        <taxon>Muscomorpha</taxon>
        <taxon>Ephydroidea</taxon>
        <taxon>Drosophilidae</taxon>
        <taxon>Drosophila</taxon>
    </lineage>
</organism>
<dbReference type="RefSeq" id="XP_034107581.1">
    <property type="nucleotide sequence ID" value="XM_034251690.2"/>
</dbReference>
<feature type="signal peptide" evidence="1">
    <location>
        <begin position="1"/>
        <end position="17"/>
    </location>
</feature>
<reference evidence="3" key="1">
    <citation type="submission" date="2025-08" db="UniProtKB">
        <authorList>
            <consortium name="RefSeq"/>
        </authorList>
    </citation>
    <scope>IDENTIFICATION</scope>
    <source>
        <strain evidence="3">15112-1751.03</strain>
        <tissue evidence="3">Whole Adult</tissue>
    </source>
</reference>
<protein>
    <submittedName>
        <fullName evidence="3">Uncharacterized protein LOC117570202</fullName>
    </submittedName>
</protein>
<name>A0A6P8WV51_DROAB</name>
<accession>A0A6P8WV51</accession>
<keyword evidence="2" id="KW-1185">Reference proteome</keyword>
<evidence type="ECO:0000313" key="3">
    <source>
        <dbReference type="RefSeq" id="XP_034107581.1"/>
    </source>
</evidence>
<evidence type="ECO:0000256" key="1">
    <source>
        <dbReference type="SAM" id="SignalP"/>
    </source>
</evidence>
<dbReference type="AlphaFoldDB" id="A0A6P8WV51"/>